<dbReference type="Pfam" id="PF00293">
    <property type="entry name" value="NUDIX"/>
    <property type="match status" value="1"/>
</dbReference>
<protein>
    <recommendedName>
        <fullName evidence="3">Nudix hydrolase domain-containing protein</fullName>
    </recommendedName>
</protein>
<evidence type="ECO:0000259" key="3">
    <source>
        <dbReference type="PROSITE" id="PS51462"/>
    </source>
</evidence>
<dbReference type="InterPro" id="IPR015797">
    <property type="entry name" value="NUDIX_hydrolase-like_dom_sf"/>
</dbReference>
<dbReference type="InterPro" id="IPR001977">
    <property type="entry name" value="Depp_CoAkinase"/>
</dbReference>
<dbReference type="CDD" id="cd02022">
    <property type="entry name" value="DPCK"/>
    <property type="match status" value="1"/>
</dbReference>
<dbReference type="GO" id="GO:0015937">
    <property type="term" value="P:coenzyme A biosynthetic process"/>
    <property type="evidence" value="ECO:0007669"/>
    <property type="project" value="InterPro"/>
</dbReference>
<dbReference type="CDD" id="cd04697">
    <property type="entry name" value="NUDIX_Hydrolase"/>
    <property type="match status" value="1"/>
</dbReference>
<dbReference type="NCBIfam" id="TIGR00152">
    <property type="entry name" value="dephospho-CoA kinase"/>
    <property type="match status" value="1"/>
</dbReference>
<dbReference type="InterPro" id="IPR000086">
    <property type="entry name" value="NUDIX_hydrolase_dom"/>
</dbReference>
<sequence>MCGMGPGNGEMTAFRTPTNCVVVGITGGIASGKSTAASVIGVEYPGAVVLNADLLGHEAYAPGTECQKKLVEHFGERILNKDDSSIDRKVLGPIVFSDPKELEALNGIVWPAIRALVTEKIKAYSESWGASKTNNDPPHLIVLEAAVLLEANWDDMVDEVWLTTVGVATAKARLMARNHLSAEQAEARINSQMSNEERRKRMLVEIPNDGDEDSLRVVIKSKLEAFKVRYCKLSAFEMVDVVDKDDQVLYATKRAVVRAFNLTCRCSYIILVHAETKDIFVQKRSNLKDFAPGLLDPAPGGVLAAGENYLVNAQREMEEEMGLSSLALKHVSAMYHEDATSRVWGTIFYAVVDVSPCDLKLQPEEVDSVILMKPAEILSKPESDFIPDGIHAFRIFHEKCKEVLE</sequence>
<dbReference type="Gene3D" id="3.40.50.300">
    <property type="entry name" value="P-loop containing nucleotide triphosphate hydrolases"/>
    <property type="match status" value="1"/>
</dbReference>
<dbReference type="PANTHER" id="PTHR10695">
    <property type="entry name" value="DEPHOSPHO-COA KINASE-RELATED"/>
    <property type="match status" value="1"/>
</dbReference>
<dbReference type="HAMAP" id="MF_00376">
    <property type="entry name" value="Dephospho_CoA_kinase"/>
    <property type="match status" value="1"/>
</dbReference>
<accession>A0A7S2RKU0</accession>
<gene>
    <name evidence="4" type="ORF">QSP1433_LOCUS4541</name>
</gene>
<dbReference type="EMBL" id="HBHK01007419">
    <property type="protein sequence ID" value="CAD9674014.1"/>
    <property type="molecule type" value="Transcribed_RNA"/>
</dbReference>
<keyword evidence="1" id="KW-0547">Nucleotide-binding</keyword>
<evidence type="ECO:0000313" key="4">
    <source>
        <dbReference type="EMBL" id="CAD9674014.1"/>
    </source>
</evidence>
<reference evidence="4" key="1">
    <citation type="submission" date="2021-01" db="EMBL/GenBank/DDBJ databases">
        <authorList>
            <person name="Corre E."/>
            <person name="Pelletier E."/>
            <person name="Niang G."/>
            <person name="Scheremetjew M."/>
            <person name="Finn R."/>
            <person name="Kale V."/>
            <person name="Holt S."/>
            <person name="Cochrane G."/>
            <person name="Meng A."/>
            <person name="Brown T."/>
            <person name="Cohen L."/>
        </authorList>
    </citation>
    <scope>NUCLEOTIDE SEQUENCE</scope>
    <source>
        <strain evidence="4">NY070348D</strain>
    </source>
</reference>
<feature type="domain" description="Nudix hydrolase" evidence="3">
    <location>
        <begin position="262"/>
        <end position="399"/>
    </location>
</feature>
<dbReference type="AlphaFoldDB" id="A0A7S2RKU0"/>
<dbReference type="Pfam" id="PF01121">
    <property type="entry name" value="CoaE"/>
    <property type="match status" value="1"/>
</dbReference>
<dbReference type="PANTHER" id="PTHR10695:SF46">
    <property type="entry name" value="BIFUNCTIONAL COENZYME A SYNTHASE-RELATED"/>
    <property type="match status" value="1"/>
</dbReference>
<dbReference type="Gene3D" id="3.90.79.10">
    <property type="entry name" value="Nucleoside Triphosphate Pyrophosphohydrolase"/>
    <property type="match status" value="1"/>
</dbReference>
<dbReference type="PROSITE" id="PS51462">
    <property type="entry name" value="NUDIX"/>
    <property type="match status" value="1"/>
</dbReference>
<evidence type="ECO:0000256" key="2">
    <source>
        <dbReference type="ARBA" id="ARBA00022840"/>
    </source>
</evidence>
<dbReference type="PROSITE" id="PS51219">
    <property type="entry name" value="DPCK"/>
    <property type="match status" value="1"/>
</dbReference>
<dbReference type="SUPFAM" id="SSF55811">
    <property type="entry name" value="Nudix"/>
    <property type="match status" value="1"/>
</dbReference>
<proteinExistence type="inferred from homology"/>
<organism evidence="4">
    <name type="scientific">Mucochytrium quahogii</name>
    <dbReference type="NCBI Taxonomy" id="96639"/>
    <lineage>
        <taxon>Eukaryota</taxon>
        <taxon>Sar</taxon>
        <taxon>Stramenopiles</taxon>
        <taxon>Bigyra</taxon>
        <taxon>Labyrinthulomycetes</taxon>
        <taxon>Thraustochytrida</taxon>
        <taxon>Thraustochytriidae</taxon>
        <taxon>Mucochytrium</taxon>
    </lineage>
</organism>
<name>A0A7S2RKU0_9STRA</name>
<evidence type="ECO:0000256" key="1">
    <source>
        <dbReference type="ARBA" id="ARBA00022741"/>
    </source>
</evidence>
<keyword evidence="2" id="KW-0067">ATP-binding</keyword>
<dbReference type="SUPFAM" id="SSF52540">
    <property type="entry name" value="P-loop containing nucleoside triphosphate hydrolases"/>
    <property type="match status" value="1"/>
</dbReference>
<dbReference type="GO" id="GO:0004140">
    <property type="term" value="F:dephospho-CoA kinase activity"/>
    <property type="evidence" value="ECO:0007669"/>
    <property type="project" value="InterPro"/>
</dbReference>
<dbReference type="InterPro" id="IPR027417">
    <property type="entry name" value="P-loop_NTPase"/>
</dbReference>
<dbReference type="GO" id="GO:0005524">
    <property type="term" value="F:ATP binding"/>
    <property type="evidence" value="ECO:0007669"/>
    <property type="project" value="UniProtKB-KW"/>
</dbReference>